<dbReference type="PANTHER" id="PTHR35528">
    <property type="entry name" value="BLL1675 PROTEIN"/>
    <property type="match status" value="1"/>
</dbReference>
<dbReference type="AlphaFoldDB" id="A0A6I7HK46"/>
<accession>A0A6I7HK46</accession>
<reference evidence="2 3" key="1">
    <citation type="submission" date="2018-07" db="EMBL/GenBank/DDBJ databases">
        <title>Genomic Encyclopedia of Type Strains, Phase IV (KMG-IV): sequencing the most valuable type-strain genomes for metagenomic binning, comparative biology and taxonomic classification.</title>
        <authorList>
            <person name="Goeker M."/>
        </authorList>
    </citation>
    <scope>NUCLEOTIDE SEQUENCE [LARGE SCALE GENOMIC DNA]</scope>
    <source>
        <strain evidence="2 3">DSM 25528</strain>
    </source>
</reference>
<dbReference type="InterPro" id="IPR052183">
    <property type="entry name" value="IS_Transposase"/>
</dbReference>
<dbReference type="GO" id="GO:0004519">
    <property type="term" value="F:endonuclease activity"/>
    <property type="evidence" value="ECO:0007669"/>
    <property type="project" value="UniProtKB-KW"/>
</dbReference>
<evidence type="ECO:0000313" key="3">
    <source>
        <dbReference type="Proteomes" id="UP000252582"/>
    </source>
</evidence>
<dbReference type="Pfam" id="PF13610">
    <property type="entry name" value="DDE_Tnp_IS240"/>
    <property type="match status" value="1"/>
</dbReference>
<gene>
    <name evidence="2" type="ORF">DFR48_11356</name>
</gene>
<evidence type="ECO:0000259" key="1">
    <source>
        <dbReference type="Pfam" id="PF13610"/>
    </source>
</evidence>
<protein>
    <submittedName>
        <fullName evidence="2">DDE superfamily endonuclease</fullName>
    </submittedName>
</protein>
<keyword evidence="3" id="KW-1185">Reference proteome</keyword>
<keyword evidence="2" id="KW-0540">Nuclease</keyword>
<dbReference type="EMBL" id="QPIX01000013">
    <property type="protein sequence ID" value="RCW20602.1"/>
    <property type="molecule type" value="Genomic_DNA"/>
</dbReference>
<keyword evidence="2" id="KW-0255">Endonuclease</keyword>
<proteinExistence type="predicted"/>
<dbReference type="InterPro" id="IPR032874">
    <property type="entry name" value="DDE_dom"/>
</dbReference>
<sequence>MWEIFWRSAGVIVSRETVRLWISRFGRHFAGSTRRNRPKPNDKWCLDEAVIMIGGKKFWLWRAIDADGDVLDVPVQALS</sequence>
<comment type="caution">
    <text evidence="2">The sequence shown here is derived from an EMBL/GenBank/DDBJ whole genome shotgun (WGS) entry which is preliminary data.</text>
</comment>
<evidence type="ECO:0000313" key="2">
    <source>
        <dbReference type="EMBL" id="RCW20602.1"/>
    </source>
</evidence>
<feature type="domain" description="DDE" evidence="1">
    <location>
        <begin position="42"/>
        <end position="76"/>
    </location>
</feature>
<dbReference type="PANTHER" id="PTHR35528:SF3">
    <property type="entry name" value="BLL1675 PROTEIN"/>
    <property type="match status" value="1"/>
</dbReference>
<keyword evidence="2" id="KW-0378">Hydrolase</keyword>
<dbReference type="Proteomes" id="UP000252582">
    <property type="component" value="Unassembled WGS sequence"/>
</dbReference>
<organism evidence="2 3">
    <name type="scientific">Ciceribacter lividus</name>
    <dbReference type="NCBI Taxonomy" id="1197950"/>
    <lineage>
        <taxon>Bacteria</taxon>
        <taxon>Pseudomonadati</taxon>
        <taxon>Pseudomonadota</taxon>
        <taxon>Alphaproteobacteria</taxon>
        <taxon>Hyphomicrobiales</taxon>
        <taxon>Rhizobiaceae</taxon>
        <taxon>Ciceribacter</taxon>
    </lineage>
</organism>
<name>A0A6I7HK46_9HYPH</name>